<dbReference type="Pfam" id="PF00072">
    <property type="entry name" value="Response_reg"/>
    <property type="match status" value="1"/>
</dbReference>
<evidence type="ECO:0000256" key="3">
    <source>
        <dbReference type="ARBA" id="ARBA00012438"/>
    </source>
</evidence>
<dbReference type="Pfam" id="PF02518">
    <property type="entry name" value="HATPase_c"/>
    <property type="match status" value="1"/>
</dbReference>
<evidence type="ECO:0000313" key="20">
    <source>
        <dbReference type="EMBL" id="MET1255178.1"/>
    </source>
</evidence>
<keyword evidence="21" id="KW-1185">Reference proteome</keyword>
<evidence type="ECO:0000256" key="11">
    <source>
        <dbReference type="ARBA" id="ARBA00022989"/>
    </source>
</evidence>
<dbReference type="CDD" id="cd16922">
    <property type="entry name" value="HATPase_EvgS-ArcB-TorS-like"/>
    <property type="match status" value="1"/>
</dbReference>
<dbReference type="Pfam" id="PF01627">
    <property type="entry name" value="Hpt"/>
    <property type="match status" value="1"/>
</dbReference>
<name>A0ABV2BTB5_9GAMM</name>
<dbReference type="Pfam" id="PF13185">
    <property type="entry name" value="GAF_2"/>
    <property type="match status" value="4"/>
</dbReference>
<comment type="caution">
    <text evidence="20">The sequence shown here is derived from an EMBL/GenBank/DDBJ whole genome shotgun (WGS) entry which is preliminary data.</text>
</comment>
<feature type="modified residue" description="Phosphohistidine" evidence="14">
    <location>
        <position position="1991"/>
    </location>
</feature>
<keyword evidence="13" id="KW-0472">Membrane</keyword>
<dbReference type="Gene3D" id="3.30.565.10">
    <property type="entry name" value="Histidine kinase-like ATPase, C-terminal domain"/>
    <property type="match status" value="1"/>
</dbReference>
<keyword evidence="10" id="KW-0067">ATP-binding</keyword>
<comment type="subcellular location">
    <subcellularLocation>
        <location evidence="2">Cell membrane</location>
        <topology evidence="2">Multi-pass membrane protein</topology>
    </subcellularLocation>
</comment>
<keyword evidence="7" id="KW-0812">Transmembrane</keyword>
<dbReference type="InterPro" id="IPR003594">
    <property type="entry name" value="HATPase_dom"/>
</dbReference>
<dbReference type="PRINTS" id="PR00344">
    <property type="entry name" value="BCTRLSENSOR"/>
</dbReference>
<dbReference type="Gene3D" id="3.40.50.2300">
    <property type="match status" value="1"/>
</dbReference>
<evidence type="ECO:0000256" key="2">
    <source>
        <dbReference type="ARBA" id="ARBA00004651"/>
    </source>
</evidence>
<dbReference type="InterPro" id="IPR003661">
    <property type="entry name" value="HisK_dim/P_dom"/>
</dbReference>
<dbReference type="SUPFAM" id="SSF55781">
    <property type="entry name" value="GAF domain-like"/>
    <property type="match status" value="7"/>
</dbReference>
<dbReference type="SMART" id="SM00448">
    <property type="entry name" value="REC"/>
    <property type="match status" value="1"/>
</dbReference>
<dbReference type="RefSeq" id="WP_353895764.1">
    <property type="nucleotide sequence ID" value="NZ_JBEVCJ010000008.1"/>
</dbReference>
<evidence type="ECO:0000256" key="8">
    <source>
        <dbReference type="ARBA" id="ARBA00022741"/>
    </source>
</evidence>
<dbReference type="PROSITE" id="PS50110">
    <property type="entry name" value="RESPONSE_REGULATORY"/>
    <property type="match status" value="1"/>
</dbReference>
<dbReference type="PROSITE" id="PS50109">
    <property type="entry name" value="HIS_KIN"/>
    <property type="match status" value="1"/>
</dbReference>
<feature type="modified residue" description="4-aspartylphosphate" evidence="15">
    <location>
        <position position="1841"/>
    </location>
</feature>
<keyword evidence="11" id="KW-1133">Transmembrane helix</keyword>
<keyword evidence="8" id="KW-0547">Nucleotide-binding</keyword>
<evidence type="ECO:0000256" key="10">
    <source>
        <dbReference type="ARBA" id="ARBA00022840"/>
    </source>
</evidence>
<dbReference type="Proteomes" id="UP001548189">
    <property type="component" value="Unassembled WGS sequence"/>
</dbReference>
<dbReference type="InterPro" id="IPR029016">
    <property type="entry name" value="GAF-like_dom_sf"/>
</dbReference>
<evidence type="ECO:0000259" key="18">
    <source>
        <dbReference type="PROSITE" id="PS50110"/>
    </source>
</evidence>
<organism evidence="20 21">
    <name type="scientific">Aliikangiella maris</name>
    <dbReference type="NCBI Taxonomy" id="3162458"/>
    <lineage>
        <taxon>Bacteria</taxon>
        <taxon>Pseudomonadati</taxon>
        <taxon>Pseudomonadota</taxon>
        <taxon>Gammaproteobacteria</taxon>
        <taxon>Oceanospirillales</taxon>
        <taxon>Pleioneaceae</taxon>
        <taxon>Aliikangiella</taxon>
    </lineage>
</organism>
<dbReference type="CDD" id="cd17546">
    <property type="entry name" value="REC_hyHK_CKI1_RcsC-like"/>
    <property type="match status" value="1"/>
</dbReference>
<protein>
    <recommendedName>
        <fullName evidence="3">histidine kinase</fullName>
        <ecNumber evidence="3">2.7.13.3</ecNumber>
    </recommendedName>
</protein>
<feature type="region of interest" description="Disordered" evidence="16">
    <location>
        <begin position="1"/>
        <end position="23"/>
    </location>
</feature>
<sequence>MSQRRDEKLTTQSPNPDFSEKQVNPSIEELSAQLNDKDAEIESLKQQLFFRTQEATYNQKLQQVVFKISELAIDKNDLTHFYRSLHDIINQLFNTENFCLLLLTDNKNALQCAYASEQCRANLPELIGLNQNNIITYLFEQTSAILLTEIQINQSQFSDDFFFSQQRPRSILGTPLVVDGSAIGMMFIHSYSEDHYFEERSCQLFDYIGNMVASTLLRKLQKLNLEHKYADRTDKLTEEIRMRRMLQKTENTLLNIAELANSKISLNAFYFEIHRLISTLIYARNLYIVLREGNLYRFAYYSDSKDDTSLSDFKAYDCTTHKSLTARLFRSDQPLVLRNEDIELLAEQGEIIRRGPKTRSWLGIPLRIDEETIGAIVLQSYIEEKIYNDKDMLLMEYVAKPVANAIQRKSVQSQLEELVNKRTLALQDTNKKLQEQFDEVTKAEKLHSALYEIANLASGAEDLYKFFDNLFHIIRQFFQTENFYIGLAEGDSLVIHYARDELDGQLIENMKLPINKNTLTTVLYRSNQSLLIDPKDLDDLIEKYNFKLIGSLFESWLGVTLKNNNKNIGIMVIQSYHKDIVYSEWHRDLLEFIAHHVAIAIERKRYKFNLEKEIKERTEELEKEIEIRKETESTQSALYQIANLANMDIELELFYQQIHQIIGTLLYSENLYIAIQDEKNDQIKMVHYVDTMDDFDVNSFSEMPAHSLKNSLTGFVMRQGKPLLTTKKGIAELVKKHKLKTLGEETVSWLGVPLMVENKVIGIMALQSYLPDFYYTEKDKELMIFVGQHVATAIQRKRNQDFLEFMVEERTNELNLSNEQLKYQIKITEKSKKLQTALFQIADLASGAESMNRLYSAIHEIIMRLIGAENLYICLYDKTKEKVEFVYFVDIEDEMDIEQVCLIPSSDILKTSTGKVLLTGESILRTPDNTSQIIGDDSYIGKRSLYWLGVPLKLENNILGMIATQSYDEHKKLGNEDRNLLEFVSHQIALTLERKQAQEALEKRVEERTYKLAETNASLEQQVIERERSELIQATLYYVSKLANKDISLQTLFAEIHVAIKELIYAESFYVALWNESLQEMNWIYFYDDDDGFDYSFLEELPKEQRNRSLARHVVVSGEPLMVDKRRIELMAEDGVIILMGPTSEYYLGVPLVGSEGVAGVMAVQSYMKDIQYTESDKELLIFVAQSIMSTIERHEYHSQLEESVRKRTQELTVSNQLLQKEIIQRKQAVELQKALFKISEMPQLCTTEQELYSRLHETISNLMVAKNFYIAIANKDFNQFEMKYVVDEYDVGMNRIPFNIGLTGYVYECGEITHFTKSDIQQLEAQGRLKCIGPYPIDWVGVPLISSGDILGIMVLQSYDEGNLFGEKEVNILNFVSTHIAEALQRKYAERKLNKAYSELAEKTKKAEEANAAKSTFLATVSHEIRTPMNGILGMLSLLGETSLSRKQRDYVSKSSTSARTLLAIINDILDFSKMEHGKLELENINFNLLEVLENITDLFSSKVNEKQIDFCIDLSANVALERNGDSLRLSQVLINLIGNAVKFTETGYILLIVSESQSGILSFVVKDTGIGIDVDKRDKIFQSFTQADDATTRRFGGSGLGLSICQQLVSMMGGEIRVDGELGVGSIFSFDIRIAVNESAEIPHYNFKNVSAVFVSDTDYQITAWEHICARFDIEFNHYHVEQIMQNDFNIKFSATRHIHVFIDDEVKEITGLEIAEKLRQKISEANYYLLIQPAPHLSELPFLEYDIQVLPKPVKVGMLLSRLNKNFRSFSQPKQINDCKLTNQLKGINILLAEDNPINQQVAREIIQDFGATITIVDNGKKAVDLVNTHPFDIVLLDMQMPVMDGYRATQIIRETISADKLPVIAMTANVMKGDRERCIDCGMNDFIGKPFERLELFEVIKNNLTGDKKIKIDEEKYQFECRNNCKDKAIANDNHPFNLQYLSDKFGSEDFALELIKMFHENHSNDSIKIMELVRAKDFLAAEKIVHKLKGSAGELGMDELFQLAEKVDLELKSNRAPTSRNLKLLSRTLMDYIVEIELVI</sequence>
<dbReference type="InterPro" id="IPR036890">
    <property type="entry name" value="HATPase_C_sf"/>
</dbReference>
<dbReference type="EMBL" id="JBEVCJ010000008">
    <property type="protein sequence ID" value="MET1255178.1"/>
    <property type="molecule type" value="Genomic_DNA"/>
</dbReference>
<evidence type="ECO:0000256" key="5">
    <source>
        <dbReference type="ARBA" id="ARBA00022553"/>
    </source>
</evidence>
<dbReference type="PROSITE" id="PS50894">
    <property type="entry name" value="HPT"/>
    <property type="match status" value="1"/>
</dbReference>
<evidence type="ECO:0000256" key="13">
    <source>
        <dbReference type="ARBA" id="ARBA00023136"/>
    </source>
</evidence>
<dbReference type="InterPro" id="IPR036641">
    <property type="entry name" value="HPT_dom_sf"/>
</dbReference>
<accession>A0ABV2BTB5</accession>
<dbReference type="CDD" id="cd00082">
    <property type="entry name" value="HisKA"/>
    <property type="match status" value="1"/>
</dbReference>
<evidence type="ECO:0000259" key="17">
    <source>
        <dbReference type="PROSITE" id="PS50109"/>
    </source>
</evidence>
<keyword evidence="12" id="KW-0902">Two-component regulatory system</keyword>
<comment type="catalytic activity">
    <reaction evidence="1">
        <text>ATP + protein L-histidine = ADP + protein N-phospho-L-histidine.</text>
        <dbReference type="EC" id="2.7.13.3"/>
    </reaction>
</comment>
<dbReference type="SUPFAM" id="SSF55874">
    <property type="entry name" value="ATPase domain of HSP90 chaperone/DNA topoisomerase II/histidine kinase"/>
    <property type="match status" value="1"/>
</dbReference>
<gene>
    <name evidence="20" type="ORF">ABVT43_08580</name>
</gene>
<dbReference type="Gene3D" id="1.20.120.160">
    <property type="entry name" value="HPT domain"/>
    <property type="match status" value="1"/>
</dbReference>
<keyword evidence="9" id="KW-0418">Kinase</keyword>
<keyword evidence="4" id="KW-1003">Cell membrane</keyword>
<evidence type="ECO:0000256" key="4">
    <source>
        <dbReference type="ARBA" id="ARBA00022475"/>
    </source>
</evidence>
<evidence type="ECO:0000256" key="14">
    <source>
        <dbReference type="PROSITE-ProRule" id="PRU00110"/>
    </source>
</evidence>
<dbReference type="InterPro" id="IPR011006">
    <property type="entry name" value="CheY-like_superfamily"/>
</dbReference>
<evidence type="ECO:0000256" key="7">
    <source>
        <dbReference type="ARBA" id="ARBA00022692"/>
    </source>
</evidence>
<proteinExistence type="predicted"/>
<dbReference type="InterPro" id="IPR003018">
    <property type="entry name" value="GAF"/>
</dbReference>
<dbReference type="Gene3D" id="1.10.287.130">
    <property type="match status" value="1"/>
</dbReference>
<dbReference type="SUPFAM" id="SSF47226">
    <property type="entry name" value="Histidine-containing phosphotransfer domain, HPT domain"/>
    <property type="match status" value="1"/>
</dbReference>
<dbReference type="SMART" id="SM00065">
    <property type="entry name" value="GAF"/>
    <property type="match status" value="7"/>
</dbReference>
<evidence type="ECO:0000256" key="15">
    <source>
        <dbReference type="PROSITE-ProRule" id="PRU00169"/>
    </source>
</evidence>
<evidence type="ECO:0000256" key="16">
    <source>
        <dbReference type="SAM" id="MobiDB-lite"/>
    </source>
</evidence>
<evidence type="ECO:0000256" key="1">
    <source>
        <dbReference type="ARBA" id="ARBA00000085"/>
    </source>
</evidence>
<feature type="compositionally biased region" description="Polar residues" evidence="16">
    <location>
        <begin position="10"/>
        <end position="23"/>
    </location>
</feature>
<dbReference type="InterPro" id="IPR001789">
    <property type="entry name" value="Sig_transdc_resp-reg_receiver"/>
</dbReference>
<dbReference type="PANTHER" id="PTHR45339">
    <property type="entry name" value="HYBRID SIGNAL TRANSDUCTION HISTIDINE KINASE J"/>
    <property type="match status" value="1"/>
</dbReference>
<reference evidence="20 21" key="1">
    <citation type="submission" date="2024-06" db="EMBL/GenBank/DDBJ databases">
        <authorList>
            <person name="Li F."/>
        </authorList>
    </citation>
    <scope>NUCLEOTIDE SEQUENCE [LARGE SCALE GENOMIC DNA]</scope>
    <source>
        <strain evidence="20 21">GXAS 311</strain>
    </source>
</reference>
<keyword evidence="5 15" id="KW-0597">Phosphoprotein</keyword>
<feature type="domain" description="Histidine kinase" evidence="17">
    <location>
        <begin position="1421"/>
        <end position="1638"/>
    </location>
</feature>
<evidence type="ECO:0000256" key="9">
    <source>
        <dbReference type="ARBA" id="ARBA00022777"/>
    </source>
</evidence>
<dbReference type="Pfam" id="PF01590">
    <property type="entry name" value="GAF"/>
    <property type="match status" value="3"/>
</dbReference>
<feature type="domain" description="HPt" evidence="19">
    <location>
        <begin position="1952"/>
        <end position="2045"/>
    </location>
</feature>
<dbReference type="SMART" id="SM00387">
    <property type="entry name" value="HATPase_c"/>
    <property type="match status" value="1"/>
</dbReference>
<dbReference type="InterPro" id="IPR036097">
    <property type="entry name" value="HisK_dim/P_sf"/>
</dbReference>
<dbReference type="PANTHER" id="PTHR45339:SF1">
    <property type="entry name" value="HYBRID SIGNAL TRANSDUCTION HISTIDINE KINASE J"/>
    <property type="match status" value="1"/>
</dbReference>
<evidence type="ECO:0000313" key="21">
    <source>
        <dbReference type="Proteomes" id="UP001548189"/>
    </source>
</evidence>
<dbReference type="SUPFAM" id="SSF52172">
    <property type="entry name" value="CheY-like"/>
    <property type="match status" value="1"/>
</dbReference>
<dbReference type="SUPFAM" id="SSF47384">
    <property type="entry name" value="Homodimeric domain of signal transducing histidine kinase"/>
    <property type="match status" value="1"/>
</dbReference>
<dbReference type="InterPro" id="IPR004358">
    <property type="entry name" value="Sig_transdc_His_kin-like_C"/>
</dbReference>
<dbReference type="Pfam" id="PF00512">
    <property type="entry name" value="HisKA"/>
    <property type="match status" value="1"/>
</dbReference>
<feature type="domain" description="Response regulatory" evidence="18">
    <location>
        <begin position="1792"/>
        <end position="1908"/>
    </location>
</feature>
<dbReference type="InterPro" id="IPR005467">
    <property type="entry name" value="His_kinase_dom"/>
</dbReference>
<evidence type="ECO:0000256" key="6">
    <source>
        <dbReference type="ARBA" id="ARBA00022679"/>
    </source>
</evidence>
<evidence type="ECO:0000256" key="12">
    <source>
        <dbReference type="ARBA" id="ARBA00023012"/>
    </source>
</evidence>
<keyword evidence="6" id="KW-0808">Transferase</keyword>
<dbReference type="SMART" id="SM00388">
    <property type="entry name" value="HisKA"/>
    <property type="match status" value="1"/>
</dbReference>
<evidence type="ECO:0000259" key="19">
    <source>
        <dbReference type="PROSITE" id="PS50894"/>
    </source>
</evidence>
<dbReference type="Gene3D" id="3.30.450.40">
    <property type="match status" value="7"/>
</dbReference>
<dbReference type="InterPro" id="IPR008207">
    <property type="entry name" value="Sig_transdc_His_kin_Hpt_dom"/>
</dbReference>
<dbReference type="EC" id="2.7.13.3" evidence="3"/>